<keyword evidence="12" id="KW-0902">Two-component regulatory system</keyword>
<keyword evidence="9" id="KW-0418">Kinase</keyword>
<dbReference type="Pfam" id="PF02518">
    <property type="entry name" value="HATPase_c"/>
    <property type="match status" value="1"/>
</dbReference>
<dbReference type="PANTHER" id="PTHR42878:SF7">
    <property type="entry name" value="SENSOR HISTIDINE KINASE GLRK"/>
    <property type="match status" value="1"/>
</dbReference>
<dbReference type="InterPro" id="IPR035965">
    <property type="entry name" value="PAS-like_dom_sf"/>
</dbReference>
<dbReference type="Pfam" id="PF00672">
    <property type="entry name" value="HAMP"/>
    <property type="match status" value="1"/>
</dbReference>
<keyword evidence="6" id="KW-0808">Transferase</keyword>
<keyword evidence="5" id="KW-0597">Phosphoprotein</keyword>
<dbReference type="InterPro" id="IPR000700">
    <property type="entry name" value="PAS-assoc_C"/>
</dbReference>
<dbReference type="InterPro" id="IPR050351">
    <property type="entry name" value="BphY/WalK/GraS-like"/>
</dbReference>
<dbReference type="SUPFAM" id="SSF103190">
    <property type="entry name" value="Sensory domain-like"/>
    <property type="match status" value="1"/>
</dbReference>
<dbReference type="GO" id="GO:0005524">
    <property type="term" value="F:ATP binding"/>
    <property type="evidence" value="ECO:0007669"/>
    <property type="project" value="UniProtKB-KW"/>
</dbReference>
<evidence type="ECO:0000313" key="19">
    <source>
        <dbReference type="Proteomes" id="UP001597102"/>
    </source>
</evidence>
<keyword evidence="8" id="KW-0547">Nucleotide-binding</keyword>
<dbReference type="SMART" id="SM00304">
    <property type="entry name" value="HAMP"/>
    <property type="match status" value="1"/>
</dbReference>
<protein>
    <recommendedName>
        <fullName evidence="3">histidine kinase</fullName>
        <ecNumber evidence="3">2.7.13.3</ecNumber>
    </recommendedName>
</protein>
<dbReference type="SUPFAM" id="SSF55874">
    <property type="entry name" value="ATPase domain of HSP90 chaperone/DNA topoisomerase II/histidine kinase"/>
    <property type="match status" value="1"/>
</dbReference>
<evidence type="ECO:0000256" key="9">
    <source>
        <dbReference type="ARBA" id="ARBA00022777"/>
    </source>
</evidence>
<dbReference type="InterPro" id="IPR003660">
    <property type="entry name" value="HAMP_dom"/>
</dbReference>
<keyword evidence="10 18" id="KW-0067">ATP-binding</keyword>
<organism evidence="18 19">
    <name type="scientific">Methyloligella solikamskensis</name>
    <dbReference type="NCBI Taxonomy" id="1177756"/>
    <lineage>
        <taxon>Bacteria</taxon>
        <taxon>Pseudomonadati</taxon>
        <taxon>Pseudomonadota</taxon>
        <taxon>Alphaproteobacteria</taxon>
        <taxon>Hyphomicrobiales</taxon>
        <taxon>Hyphomicrobiaceae</taxon>
        <taxon>Methyloligella</taxon>
    </lineage>
</organism>
<keyword evidence="19" id="KW-1185">Reference proteome</keyword>
<feature type="domain" description="PAC" evidence="16">
    <location>
        <begin position="468"/>
        <end position="518"/>
    </location>
</feature>
<dbReference type="InterPro" id="IPR000014">
    <property type="entry name" value="PAS"/>
</dbReference>
<dbReference type="CDD" id="cd06225">
    <property type="entry name" value="HAMP"/>
    <property type="match status" value="1"/>
</dbReference>
<evidence type="ECO:0000256" key="13">
    <source>
        <dbReference type="ARBA" id="ARBA00023136"/>
    </source>
</evidence>
<name>A0ABW3J5K1_9HYPH</name>
<evidence type="ECO:0000256" key="4">
    <source>
        <dbReference type="ARBA" id="ARBA00022475"/>
    </source>
</evidence>
<dbReference type="InterPro" id="IPR013767">
    <property type="entry name" value="PAS_fold"/>
</dbReference>
<evidence type="ECO:0000259" key="16">
    <source>
        <dbReference type="PROSITE" id="PS50113"/>
    </source>
</evidence>
<dbReference type="RefSeq" id="WP_379084198.1">
    <property type="nucleotide sequence ID" value="NZ_JBHTJO010000001.1"/>
</dbReference>
<dbReference type="PROSITE" id="PS50109">
    <property type="entry name" value="HIS_KIN"/>
    <property type="match status" value="1"/>
</dbReference>
<dbReference type="InterPro" id="IPR036890">
    <property type="entry name" value="HATPase_C_sf"/>
</dbReference>
<keyword evidence="7" id="KW-0812">Transmembrane</keyword>
<keyword evidence="11" id="KW-1133">Transmembrane helix</keyword>
<evidence type="ECO:0000256" key="11">
    <source>
        <dbReference type="ARBA" id="ARBA00022989"/>
    </source>
</evidence>
<reference evidence="19" key="1">
    <citation type="journal article" date="2019" name="Int. J. Syst. Evol. Microbiol.">
        <title>The Global Catalogue of Microorganisms (GCM) 10K type strain sequencing project: providing services to taxonomists for standard genome sequencing and annotation.</title>
        <authorList>
            <consortium name="The Broad Institute Genomics Platform"/>
            <consortium name="The Broad Institute Genome Sequencing Center for Infectious Disease"/>
            <person name="Wu L."/>
            <person name="Ma J."/>
        </authorList>
    </citation>
    <scope>NUCLEOTIDE SEQUENCE [LARGE SCALE GENOMIC DNA]</scope>
    <source>
        <strain evidence="19">CCUG 61697</strain>
    </source>
</reference>
<dbReference type="InterPro" id="IPR004358">
    <property type="entry name" value="Sig_transdc_His_kin-like_C"/>
</dbReference>
<keyword evidence="13" id="KW-0472">Membrane</keyword>
<evidence type="ECO:0000256" key="5">
    <source>
        <dbReference type="ARBA" id="ARBA00022553"/>
    </source>
</evidence>
<dbReference type="InterPro" id="IPR005467">
    <property type="entry name" value="His_kinase_dom"/>
</dbReference>
<dbReference type="SUPFAM" id="SSF158472">
    <property type="entry name" value="HAMP domain-like"/>
    <property type="match status" value="1"/>
</dbReference>
<evidence type="ECO:0000259" key="15">
    <source>
        <dbReference type="PROSITE" id="PS50112"/>
    </source>
</evidence>
<evidence type="ECO:0000256" key="7">
    <source>
        <dbReference type="ARBA" id="ARBA00022692"/>
    </source>
</evidence>
<dbReference type="EMBL" id="JBHTJO010000001">
    <property type="protein sequence ID" value="MFD0985606.1"/>
    <property type="molecule type" value="Genomic_DNA"/>
</dbReference>
<evidence type="ECO:0000256" key="3">
    <source>
        <dbReference type="ARBA" id="ARBA00012438"/>
    </source>
</evidence>
<dbReference type="InterPro" id="IPR003661">
    <property type="entry name" value="HisK_dim/P_dom"/>
</dbReference>
<evidence type="ECO:0000256" key="6">
    <source>
        <dbReference type="ARBA" id="ARBA00022679"/>
    </source>
</evidence>
<gene>
    <name evidence="18" type="ORF">ACFQ2F_00660</name>
</gene>
<comment type="caution">
    <text evidence="18">The sequence shown here is derived from an EMBL/GenBank/DDBJ whole genome shotgun (WGS) entry which is preliminary data.</text>
</comment>
<dbReference type="CDD" id="cd00082">
    <property type="entry name" value="HisKA"/>
    <property type="match status" value="1"/>
</dbReference>
<dbReference type="Gene3D" id="1.10.287.130">
    <property type="match status" value="1"/>
</dbReference>
<dbReference type="PROSITE" id="PS50112">
    <property type="entry name" value="PAS"/>
    <property type="match status" value="1"/>
</dbReference>
<evidence type="ECO:0000256" key="8">
    <source>
        <dbReference type="ARBA" id="ARBA00022741"/>
    </source>
</evidence>
<dbReference type="Proteomes" id="UP001597102">
    <property type="component" value="Unassembled WGS sequence"/>
</dbReference>
<evidence type="ECO:0000259" key="17">
    <source>
        <dbReference type="PROSITE" id="PS50885"/>
    </source>
</evidence>
<dbReference type="PROSITE" id="PS50885">
    <property type="entry name" value="HAMP"/>
    <property type="match status" value="1"/>
</dbReference>
<dbReference type="SMART" id="SM00387">
    <property type="entry name" value="HATPase_c"/>
    <property type="match status" value="1"/>
</dbReference>
<dbReference type="CDD" id="cd00075">
    <property type="entry name" value="HATPase"/>
    <property type="match status" value="1"/>
</dbReference>
<proteinExistence type="predicted"/>
<dbReference type="SUPFAM" id="SSF47384">
    <property type="entry name" value="Homodimeric domain of signal transducing histidine kinase"/>
    <property type="match status" value="1"/>
</dbReference>
<dbReference type="Gene3D" id="6.10.340.10">
    <property type="match status" value="1"/>
</dbReference>
<dbReference type="NCBIfam" id="TIGR00229">
    <property type="entry name" value="sensory_box"/>
    <property type="match status" value="1"/>
</dbReference>
<sequence length="752" mass="82796">MRKTARVQPKPGMLRTSLRNKIVLMALGIAMLASVAMGVATYRRSANLAEDLGAAKLAGETKLVAEKLSESLRNMQADTSILSLTPPIEGIIRAGRSGGVDPLDGSKLETWKARLATIFSSMLQVRPAYSQIRFIGMANGAREIVRVNRRPDEFEVVEEDKLQTKGHRPFVKLGLTLSPGEWSFSDVTIRWDFGREEEDGRPNIRGLYPIFDKDGERFGVIVINADYEILMREALKAAQPTSYTIVANSVGDYIVYDPERGPSDLYFHFDPGYAKPVALAADAVADERGLIRDGNYAFFGAQTVIDLARKNLVLDVLTRVSKTELLAPAYAANRDSILLGLALLLITCTAAFWLARRLTQPLEEMTEEVERFGEGRTDLRLPVRQPDEIGALARAFQDMTGELVESEAKIRAIIDNVADGLVVTDENGKIEMSNPACKALFGYSGQRITGRDVAELLPGGLQRRAGRMAVEVPARRDDGSTFEAELSVSKLRVKDRELYCGIVRDVSERKKVERMKNEFVSTVNHELRTPLTSIAGSLSLLQVKAAGKLDEKSARLIELAQTGAERLSRLVNDILDVEKIQAGKLDYRMEEIDLVTLVPEVVARAEPLADRHSVHFTFESTLESAIVEADADRFEQAMVNLLSNAAKYTNPGDAVDVRIHQCAPGRVSVSVTDHGPGIPKEFEKDVFERFTRADTSGAQKKGSSGLGLYITKTLVDAFGGRISFTTEEGKGTTFDVRLPLIEASAMEERRSA</sequence>
<feature type="domain" description="PAS" evidence="15">
    <location>
        <begin position="406"/>
        <end position="457"/>
    </location>
</feature>
<dbReference type="Pfam" id="PF00989">
    <property type="entry name" value="PAS"/>
    <property type="match status" value="1"/>
</dbReference>
<evidence type="ECO:0000259" key="14">
    <source>
        <dbReference type="PROSITE" id="PS50109"/>
    </source>
</evidence>
<dbReference type="SMART" id="SM00388">
    <property type="entry name" value="HisKA"/>
    <property type="match status" value="1"/>
</dbReference>
<dbReference type="Gene3D" id="3.30.450.20">
    <property type="entry name" value="PAS domain"/>
    <property type="match status" value="2"/>
</dbReference>
<dbReference type="SUPFAM" id="SSF55785">
    <property type="entry name" value="PYP-like sensor domain (PAS domain)"/>
    <property type="match status" value="1"/>
</dbReference>
<dbReference type="Gene3D" id="3.30.565.10">
    <property type="entry name" value="Histidine kinase-like ATPase, C-terminal domain"/>
    <property type="match status" value="1"/>
</dbReference>
<accession>A0ABW3J5K1</accession>
<dbReference type="PROSITE" id="PS50113">
    <property type="entry name" value="PAC"/>
    <property type="match status" value="1"/>
</dbReference>
<dbReference type="PRINTS" id="PR00344">
    <property type="entry name" value="BCTRLSENSOR"/>
</dbReference>
<evidence type="ECO:0000256" key="10">
    <source>
        <dbReference type="ARBA" id="ARBA00022840"/>
    </source>
</evidence>
<feature type="domain" description="Histidine kinase" evidence="14">
    <location>
        <begin position="522"/>
        <end position="742"/>
    </location>
</feature>
<dbReference type="Pfam" id="PF00512">
    <property type="entry name" value="HisKA"/>
    <property type="match status" value="1"/>
</dbReference>
<evidence type="ECO:0000313" key="18">
    <source>
        <dbReference type="EMBL" id="MFD0985606.1"/>
    </source>
</evidence>
<dbReference type="SMART" id="SM00091">
    <property type="entry name" value="PAS"/>
    <property type="match status" value="1"/>
</dbReference>
<evidence type="ECO:0000256" key="2">
    <source>
        <dbReference type="ARBA" id="ARBA00004651"/>
    </source>
</evidence>
<comment type="catalytic activity">
    <reaction evidence="1">
        <text>ATP + protein L-histidine = ADP + protein N-phospho-L-histidine.</text>
        <dbReference type="EC" id="2.7.13.3"/>
    </reaction>
</comment>
<dbReference type="CDD" id="cd00130">
    <property type="entry name" value="PAS"/>
    <property type="match status" value="1"/>
</dbReference>
<dbReference type="InterPro" id="IPR048760">
    <property type="entry name" value="VP0354-like_sensor_dom"/>
</dbReference>
<evidence type="ECO:0000256" key="12">
    <source>
        <dbReference type="ARBA" id="ARBA00023012"/>
    </source>
</evidence>
<comment type="subcellular location">
    <subcellularLocation>
        <location evidence="2">Cell membrane</location>
        <topology evidence="2">Multi-pass membrane protein</topology>
    </subcellularLocation>
</comment>
<dbReference type="InterPro" id="IPR036097">
    <property type="entry name" value="HisK_dim/P_sf"/>
</dbReference>
<dbReference type="EC" id="2.7.13.3" evidence="3"/>
<dbReference type="Pfam" id="PF21623">
    <property type="entry name" value="HK_sensor_dom_bact"/>
    <property type="match status" value="1"/>
</dbReference>
<keyword evidence="4" id="KW-1003">Cell membrane</keyword>
<dbReference type="InterPro" id="IPR029151">
    <property type="entry name" value="Sensor-like_sf"/>
</dbReference>
<dbReference type="PANTHER" id="PTHR42878">
    <property type="entry name" value="TWO-COMPONENT HISTIDINE KINASE"/>
    <property type="match status" value="1"/>
</dbReference>
<evidence type="ECO:0000256" key="1">
    <source>
        <dbReference type="ARBA" id="ARBA00000085"/>
    </source>
</evidence>
<feature type="domain" description="HAMP" evidence="17">
    <location>
        <begin position="356"/>
        <end position="408"/>
    </location>
</feature>
<dbReference type="InterPro" id="IPR003594">
    <property type="entry name" value="HATPase_dom"/>
</dbReference>